<sequence length="214" mass="21315">MSTVLTEGRRIGAHIISESAGETGGMRSREVGVLTGNVKFLNGTVLGQVGVGAAVAAANGGNTGNATISAVTTGAGAKSGVYKVDFTAATKFDVTDPDGFKIKSGATGAAYADDLGFTITAGATPMVAGDGFTITVAAGTKKFKKLDPAAGDGSQNAAAILFGDVDATTADQKAVLTVRESEVSDFELVWPVGISDTNKAAAIAALGKKGIIVR</sequence>
<name>A0ABU8KAV9_9HYPH</name>
<proteinExistence type="predicted"/>
<dbReference type="Pfam" id="PF02924">
    <property type="entry name" value="HDPD"/>
    <property type="match status" value="1"/>
</dbReference>
<reference evidence="1 2" key="1">
    <citation type="submission" date="2022-12" db="EMBL/GenBank/DDBJ databases">
        <authorList>
            <person name="Muema E."/>
        </authorList>
    </citation>
    <scope>NUCLEOTIDE SEQUENCE [LARGE SCALE GENOMIC DNA]</scope>
    <source>
        <strain evidence="2">1330</strain>
    </source>
</reference>
<keyword evidence="2" id="KW-1185">Reference proteome</keyword>
<dbReference type="EMBL" id="JAPYKO010000004">
    <property type="protein sequence ID" value="MEI9402311.1"/>
    <property type="molecule type" value="Genomic_DNA"/>
</dbReference>
<comment type="caution">
    <text evidence="1">The sequence shown here is derived from an EMBL/GenBank/DDBJ whole genome shotgun (WGS) entry which is preliminary data.</text>
</comment>
<dbReference type="RefSeq" id="WP_337092643.1">
    <property type="nucleotide sequence ID" value="NZ_JAPYKO010000004.1"/>
</dbReference>
<evidence type="ECO:0000313" key="1">
    <source>
        <dbReference type="EMBL" id="MEI9402311.1"/>
    </source>
</evidence>
<protein>
    <submittedName>
        <fullName evidence="1">Head decoration protein</fullName>
    </submittedName>
</protein>
<accession>A0ABU8KAV9</accession>
<evidence type="ECO:0000313" key="2">
    <source>
        <dbReference type="Proteomes" id="UP001366503"/>
    </source>
</evidence>
<organism evidence="1 2">
    <name type="scientific">Mesorhizobium argentiipisi</name>
    <dbReference type="NCBI Taxonomy" id="3015175"/>
    <lineage>
        <taxon>Bacteria</taxon>
        <taxon>Pseudomonadati</taxon>
        <taxon>Pseudomonadota</taxon>
        <taxon>Alphaproteobacteria</taxon>
        <taxon>Hyphomicrobiales</taxon>
        <taxon>Phyllobacteriaceae</taxon>
        <taxon>Mesorhizobium</taxon>
    </lineage>
</organism>
<dbReference type="InterPro" id="IPR004195">
    <property type="entry name" value="Head_decoration_D"/>
</dbReference>
<dbReference type="Proteomes" id="UP001366503">
    <property type="component" value="Unassembled WGS sequence"/>
</dbReference>
<gene>
    <name evidence="1" type="ORF">O7A05_09055</name>
</gene>